<evidence type="ECO:0000259" key="7">
    <source>
        <dbReference type="PROSITE" id="PS50928"/>
    </source>
</evidence>
<name>A0A4V2NX59_9ACTN</name>
<dbReference type="PANTHER" id="PTHR30043">
    <property type="entry name" value="PHOSPHONATES TRANSPORT SYSTEM PERMEASE PROTEIN"/>
    <property type="match status" value="1"/>
</dbReference>
<dbReference type="GO" id="GO:0005886">
    <property type="term" value="C:plasma membrane"/>
    <property type="evidence" value="ECO:0007669"/>
    <property type="project" value="UniProtKB-SubCell"/>
</dbReference>
<keyword evidence="5" id="KW-1133">Transmembrane helix</keyword>
<keyword evidence="3" id="KW-1003">Cell membrane</keyword>
<gene>
    <name evidence="8" type="ORF">E0L93_02990</name>
</gene>
<dbReference type="PROSITE" id="PS50928">
    <property type="entry name" value="ABC_TM1"/>
    <property type="match status" value="1"/>
</dbReference>
<evidence type="ECO:0000256" key="2">
    <source>
        <dbReference type="ARBA" id="ARBA00022448"/>
    </source>
</evidence>
<evidence type="ECO:0000256" key="3">
    <source>
        <dbReference type="ARBA" id="ARBA00022475"/>
    </source>
</evidence>
<organism evidence="8 9">
    <name type="scientific">Rubrobacter taiwanensis</name>
    <dbReference type="NCBI Taxonomy" id="185139"/>
    <lineage>
        <taxon>Bacteria</taxon>
        <taxon>Bacillati</taxon>
        <taxon>Actinomycetota</taxon>
        <taxon>Rubrobacteria</taxon>
        <taxon>Rubrobacterales</taxon>
        <taxon>Rubrobacteraceae</taxon>
        <taxon>Rubrobacter</taxon>
    </lineage>
</organism>
<evidence type="ECO:0000313" key="8">
    <source>
        <dbReference type="EMBL" id="TCJ19932.1"/>
    </source>
</evidence>
<dbReference type="EMBL" id="SKBU01000006">
    <property type="protein sequence ID" value="TCJ19932.1"/>
    <property type="molecule type" value="Genomic_DNA"/>
</dbReference>
<evidence type="ECO:0000256" key="6">
    <source>
        <dbReference type="ARBA" id="ARBA00023136"/>
    </source>
</evidence>
<comment type="caution">
    <text evidence="8">The sequence shown here is derived from an EMBL/GenBank/DDBJ whole genome shotgun (WGS) entry which is preliminary data.</text>
</comment>
<dbReference type="OrthoDB" id="9808005at2"/>
<dbReference type="InterPro" id="IPR035906">
    <property type="entry name" value="MetI-like_sf"/>
</dbReference>
<sequence length="60" mass="6450">MAISIHSIGMLSKLYAEAMEEIDPGQVEALRSTGAHLPQTLALGVVPQVMPPFVGLTLYR</sequence>
<dbReference type="AlphaFoldDB" id="A0A4V2NX59"/>
<keyword evidence="9" id="KW-1185">Reference proteome</keyword>
<evidence type="ECO:0000256" key="1">
    <source>
        <dbReference type="ARBA" id="ARBA00004651"/>
    </source>
</evidence>
<comment type="subcellular location">
    <subcellularLocation>
        <location evidence="1">Cell membrane</location>
        <topology evidence="1">Multi-pass membrane protein</topology>
    </subcellularLocation>
</comment>
<dbReference type="Proteomes" id="UP000295244">
    <property type="component" value="Unassembled WGS sequence"/>
</dbReference>
<protein>
    <recommendedName>
        <fullName evidence="7">ABC transmembrane type-1 domain-containing protein</fullName>
    </recommendedName>
</protein>
<evidence type="ECO:0000256" key="5">
    <source>
        <dbReference type="ARBA" id="ARBA00022989"/>
    </source>
</evidence>
<dbReference type="GO" id="GO:0055085">
    <property type="term" value="P:transmembrane transport"/>
    <property type="evidence" value="ECO:0007669"/>
    <property type="project" value="InterPro"/>
</dbReference>
<dbReference type="InterPro" id="IPR000515">
    <property type="entry name" value="MetI-like"/>
</dbReference>
<keyword evidence="2" id="KW-0813">Transport</keyword>
<keyword evidence="6" id="KW-0472">Membrane</keyword>
<accession>A0A4V2NX59</accession>
<evidence type="ECO:0000256" key="4">
    <source>
        <dbReference type="ARBA" id="ARBA00022692"/>
    </source>
</evidence>
<dbReference type="PANTHER" id="PTHR30043:SF1">
    <property type="entry name" value="ABC TRANSPORT SYSTEM PERMEASE PROTEIN P69"/>
    <property type="match status" value="1"/>
</dbReference>
<dbReference type="SUPFAM" id="SSF161098">
    <property type="entry name" value="MetI-like"/>
    <property type="match status" value="1"/>
</dbReference>
<reference evidence="8 9" key="1">
    <citation type="submission" date="2019-03" db="EMBL/GenBank/DDBJ databases">
        <title>Whole genome sequence of a novel Rubrobacter taiwanensis strain, isolated from Yellowstone National Park.</title>
        <authorList>
            <person name="Freed S."/>
            <person name="Ramaley R.F."/>
            <person name="Kyndt J.A."/>
        </authorList>
    </citation>
    <scope>NUCLEOTIDE SEQUENCE [LARGE SCALE GENOMIC DNA]</scope>
    <source>
        <strain evidence="8 9">Yellowstone</strain>
    </source>
</reference>
<proteinExistence type="predicted"/>
<feature type="domain" description="ABC transmembrane type-1" evidence="7">
    <location>
        <begin position="1"/>
        <end position="60"/>
    </location>
</feature>
<evidence type="ECO:0000313" key="9">
    <source>
        <dbReference type="Proteomes" id="UP000295244"/>
    </source>
</evidence>
<dbReference type="Gene3D" id="1.10.3720.10">
    <property type="entry name" value="MetI-like"/>
    <property type="match status" value="1"/>
</dbReference>
<keyword evidence="4" id="KW-0812">Transmembrane</keyword>